<evidence type="ECO:0000313" key="1">
    <source>
        <dbReference type="EMBL" id="ATQ16540.2"/>
    </source>
</evidence>
<sequence length="208" mass="24664">MNCINNLLDLYEIKLHYIKKYLLFILLLNLINCNLFNKNKNLDHNLQPNKINNIISSLDSNQKQALISFKNLVNNKQYSKDLEQASKSYLEDLKKNNQDLNLQNKLNQELNCDYDDSKIEKLFAQLGNDKMKKFLQQLHLMLKSINDGTLISFSSSNFRDTTTLSQKKERALEYIKRQLYIEFYFHSNDISDTEFFFQRTIKLLETQS</sequence>
<organism evidence="2 4">
    <name type="scientific">Borrelia miyamotoi</name>
    <dbReference type="NCBI Taxonomy" id="47466"/>
    <lineage>
        <taxon>Bacteria</taxon>
        <taxon>Pseudomonadati</taxon>
        <taxon>Spirochaetota</taxon>
        <taxon>Spirochaetia</taxon>
        <taxon>Spirochaetales</taxon>
        <taxon>Borreliaceae</taxon>
        <taxon>Borrelia</taxon>
    </lineage>
</organism>
<proteinExistence type="predicted"/>
<accession>A0AAQ3CNM5</accession>
<dbReference type="EMBL" id="CP117139">
    <property type="protein sequence ID" value="WEG86121.1"/>
    <property type="molecule type" value="Genomic_DNA"/>
</dbReference>
<evidence type="ECO:0000313" key="4">
    <source>
        <dbReference type="Proteomes" id="UP000291995"/>
    </source>
</evidence>
<geneLocation type="plasmid" evidence="2 4">
    <name>pYekat-76-lp70</name>
</geneLocation>
<dbReference type="EMBL" id="CP024335">
    <property type="protein sequence ID" value="ATQ16540.2"/>
    <property type="molecule type" value="Genomic_DNA"/>
</dbReference>
<evidence type="ECO:0000313" key="3">
    <source>
        <dbReference type="Proteomes" id="UP000230633"/>
    </source>
</evidence>
<evidence type="ECO:0000313" key="2">
    <source>
        <dbReference type="EMBL" id="WEG86121.1"/>
    </source>
</evidence>
<reference evidence="3" key="1">
    <citation type="submission" date="2017-10" db="EMBL/GenBank/DDBJ databases">
        <title>Whole genome sequencing of Borrelia miyamotoi strains isolated at the Russian territory.</title>
        <authorList>
            <person name="Kuleshov K.V."/>
            <person name="Platonov A.E."/>
            <person name="Goptar I.A."/>
            <person name="Shipulin G.A."/>
            <person name="Markelov M.L."/>
            <person name="Koetsveld J."/>
            <person name="Kolyasnikova N.M."/>
            <person name="Sarksyan D.S."/>
            <person name="Toporkova M.G."/>
            <person name="Hovius J.W."/>
        </authorList>
    </citation>
    <scope>NUCLEOTIDE SEQUENCE [LARGE SCALE GENOMIC DNA]</scope>
    <source>
        <strain evidence="3">Yekat-1</strain>
        <plasmid evidence="3">pYekat-1-lp70</plasmid>
    </source>
</reference>
<protein>
    <submittedName>
        <fullName evidence="2">Uncharacterized protein</fullName>
    </submittedName>
</protein>
<keyword evidence="2" id="KW-0614">Plasmid</keyword>
<reference evidence="1" key="3">
    <citation type="submission" date="2022-12" db="EMBL/GenBank/DDBJ databases">
        <title>Whole genome sequencing of Borrelia miyamotoi strains isolated at the Russian territory.</title>
        <authorList>
            <person name="Kuleshov K.V."/>
            <person name="Platonov A.E."/>
            <person name="Goptar I.A."/>
            <person name="Shipulin G.A."/>
            <person name="Markelov M.L."/>
            <person name="Koetsveld J."/>
            <person name="Kolyasnikova N.M."/>
            <person name="Sarksyan D.S."/>
            <person name="Toporkova M.G."/>
            <person name="Hovius J.W."/>
        </authorList>
    </citation>
    <scope>NUCLEOTIDE SEQUENCE</scope>
    <source>
        <strain evidence="1">Yekat-1</strain>
        <plasmid evidence="1">pYekat-1-lp70</plasmid>
    </source>
</reference>
<dbReference type="RefSeq" id="WP_025444356.1">
    <property type="nucleotide sequence ID" value="NZ_CP024207.2"/>
</dbReference>
<dbReference type="Proteomes" id="UP000230633">
    <property type="component" value="Plasmid pYekat-1-lp70"/>
</dbReference>
<geneLocation type="plasmid" evidence="1 3">
    <name>pYekat-1-lp70</name>
</geneLocation>
<dbReference type="AlphaFoldDB" id="A0AAQ3CNM5"/>
<gene>
    <name evidence="1" type="ORF">CNO13_04625</name>
    <name evidence="2" type="ORF">EZU67_006070</name>
</gene>
<reference evidence="2" key="2">
    <citation type="submission" date="2022-12" db="EMBL/GenBank/DDBJ databases">
        <title>B. miyamotoi WGS.</title>
        <authorList>
            <person name="Kuleshov K.V."/>
            <person name="Hoornstra D."/>
            <person name="Hovius J.W."/>
            <person name="Platonov A.E."/>
            <person name="Telford S.R. III."/>
        </authorList>
    </citation>
    <scope>NUCLEOTIDE SEQUENCE</scope>
    <source>
        <strain evidence="2">Yekat-76</strain>
        <plasmid evidence="2">pYekat-76-lp70</plasmid>
    </source>
</reference>
<name>A0AAQ3CNM5_9SPIR</name>
<keyword evidence="3" id="KW-1185">Reference proteome</keyword>
<dbReference type="Proteomes" id="UP000291995">
    <property type="component" value="Plasmid pYekat-76-lp70"/>
</dbReference>